<dbReference type="HOGENOM" id="CLU_1021758_0_0_4"/>
<organism evidence="1 2">
    <name type="scientific">Gallionella capsiferriformans (strain ES-2)</name>
    <name type="common">Gallionella ferruginea capsiferriformans (strain ES-2)</name>
    <dbReference type="NCBI Taxonomy" id="395494"/>
    <lineage>
        <taxon>Bacteria</taxon>
        <taxon>Pseudomonadati</taxon>
        <taxon>Pseudomonadota</taxon>
        <taxon>Betaproteobacteria</taxon>
        <taxon>Nitrosomonadales</taxon>
        <taxon>Gallionellaceae</taxon>
        <taxon>Gallionella</taxon>
    </lineage>
</organism>
<dbReference type="KEGG" id="gca:Galf_1231"/>
<dbReference type="Proteomes" id="UP000001235">
    <property type="component" value="Chromosome"/>
</dbReference>
<dbReference type="EMBL" id="CP002159">
    <property type="protein sequence ID" value="ADL55259.1"/>
    <property type="molecule type" value="Genomic_DNA"/>
</dbReference>
<dbReference type="OrthoDB" id="9179823at2"/>
<protein>
    <submittedName>
        <fullName evidence="1">Uncharacterized protein</fullName>
    </submittedName>
</protein>
<evidence type="ECO:0000313" key="2">
    <source>
        <dbReference type="Proteomes" id="UP000001235"/>
    </source>
</evidence>
<dbReference type="eggNOG" id="COG5321">
    <property type="taxonomic scope" value="Bacteria"/>
</dbReference>
<dbReference type="AlphaFoldDB" id="D9SFG2"/>
<proteinExistence type="predicted"/>
<dbReference type="RefSeq" id="WP_013293198.1">
    <property type="nucleotide sequence ID" value="NC_014394.1"/>
</dbReference>
<evidence type="ECO:0000313" key="1">
    <source>
        <dbReference type="EMBL" id="ADL55259.1"/>
    </source>
</evidence>
<name>D9SFG2_GALCS</name>
<sequence length="323" mass="36467">MSQYFSLSETQQELTAILRGDSRTWAETALLLDSVELHEIWREDSGSFTEWLNQCAAQLKKTKSILWRYLTAGRYYSGLQKKMLALNIQLPDLKNLPDQISPENLELLSKIERVAPYEMVQNLSKRVVSGEATRAELRAAWTIFRPVLAGQTARGKRDAPKYDSTVHSQRHTLMEAEIFSALSNKRGDLIHSGTNDFYKVFTHFEPTLRGSGNKFVMFDAVVATGHKLKSQLTLHGIVVIGTPMYSQTCETLETLMQYCDFMWVVTRDTLLNEVIANIPKGIGVSVIHNSAYLQVVCPPSRSINSGIKCCELYKSLLLKALNE</sequence>
<keyword evidence="2" id="KW-1185">Reference proteome</keyword>
<gene>
    <name evidence="1" type="ordered locus">Galf_1231</name>
</gene>
<accession>D9SFG2</accession>
<reference evidence="1 2" key="1">
    <citation type="submission" date="2010-08" db="EMBL/GenBank/DDBJ databases">
        <title>Complete sequence of Gallionella capsiferriformans ES-2.</title>
        <authorList>
            <consortium name="US DOE Joint Genome Institute"/>
            <person name="Lucas S."/>
            <person name="Copeland A."/>
            <person name="Lapidus A."/>
            <person name="Cheng J.-F."/>
            <person name="Bruce D."/>
            <person name="Goodwin L."/>
            <person name="Pitluck S."/>
            <person name="Chertkov O."/>
            <person name="Davenport K.W."/>
            <person name="Detter J.C."/>
            <person name="Han C."/>
            <person name="Tapia R."/>
            <person name="Land M."/>
            <person name="Hauser L."/>
            <person name="Chang Y.-J."/>
            <person name="Jeffries C."/>
            <person name="Kyrpides N."/>
            <person name="Ivanova N."/>
            <person name="Mikhailova N."/>
            <person name="Shelobolina E.S."/>
            <person name="Picardal F."/>
            <person name="Roden E."/>
            <person name="Emerson D."/>
            <person name="Woyke T."/>
        </authorList>
    </citation>
    <scope>NUCLEOTIDE SEQUENCE [LARGE SCALE GENOMIC DNA]</scope>
    <source>
        <strain evidence="1 2">ES-2</strain>
    </source>
</reference>
<dbReference type="STRING" id="395494.Galf_1231"/>